<keyword evidence="3" id="KW-1185">Reference proteome</keyword>
<accession>A0ABC9GW20</accession>
<feature type="domain" description="F-box" evidence="1">
    <location>
        <begin position="34"/>
        <end position="82"/>
    </location>
</feature>
<dbReference type="Proteomes" id="UP001497457">
    <property type="component" value="Unassembled WGS sequence"/>
</dbReference>
<dbReference type="SUPFAM" id="SSF81383">
    <property type="entry name" value="F-box domain"/>
    <property type="match status" value="1"/>
</dbReference>
<dbReference type="PROSITE" id="PS50181">
    <property type="entry name" value="FBOX"/>
    <property type="match status" value="1"/>
</dbReference>
<dbReference type="Gene3D" id="1.20.1280.50">
    <property type="match status" value="1"/>
</dbReference>
<gene>
    <name evidence="2" type="ORF">URODEC1_LOCUS120352</name>
</gene>
<sequence length="425" mass="45995">MPPPPWTSRFGRAAKEIFGSGGATSGTDAVAAAEQCVPALPPDLLSEILARVPQDVAFLFRCALVCNRWRRLLADPAFLRRLLPESGRSSLLGFFVQRQRPSAVAWRRRITALFKNRSPAFVPAPGSALGPRRRFLTSFLRGAVARLLDKAEPLAERGGLVLLRVFPRGAGGRKMFSFCVCSLLTGKLDVLPPLDAACFDGEGVRGYAVLPSGDLGPVPQQAADGYSNLCQVLLVGVHSGGKQLNIRSFSTAAAASQNWLIGITYSFSGDGGSFSGPFGSNVATVCCDTANWLFQSHDPTGPTMFTVDVSVNTGHVWACPIILDMPVDWSNTGHVPLLHQKHNSLLVRSVQCRGEMLLAIMCVAENSDTALVFLYSYPGNAYLLDLQSKSTTVLAGWNESFNYKTAVPYEINWPELFMSRLGVQL</sequence>
<organism evidence="2 3">
    <name type="scientific">Urochloa decumbens</name>
    <dbReference type="NCBI Taxonomy" id="240449"/>
    <lineage>
        <taxon>Eukaryota</taxon>
        <taxon>Viridiplantae</taxon>
        <taxon>Streptophyta</taxon>
        <taxon>Embryophyta</taxon>
        <taxon>Tracheophyta</taxon>
        <taxon>Spermatophyta</taxon>
        <taxon>Magnoliopsida</taxon>
        <taxon>Liliopsida</taxon>
        <taxon>Poales</taxon>
        <taxon>Poaceae</taxon>
        <taxon>PACMAD clade</taxon>
        <taxon>Panicoideae</taxon>
        <taxon>Panicodae</taxon>
        <taxon>Paniceae</taxon>
        <taxon>Melinidinae</taxon>
        <taxon>Urochloa</taxon>
    </lineage>
</organism>
<evidence type="ECO:0000259" key="1">
    <source>
        <dbReference type="PROSITE" id="PS50181"/>
    </source>
</evidence>
<protein>
    <recommendedName>
        <fullName evidence="1">F-box domain-containing protein</fullName>
    </recommendedName>
</protein>
<dbReference type="Pfam" id="PF12937">
    <property type="entry name" value="F-box-like"/>
    <property type="match status" value="1"/>
</dbReference>
<comment type="caution">
    <text evidence="2">The sequence shown here is derived from an EMBL/GenBank/DDBJ whole genome shotgun (WGS) entry which is preliminary data.</text>
</comment>
<dbReference type="AlphaFoldDB" id="A0ABC9GW20"/>
<dbReference type="InterPro" id="IPR036047">
    <property type="entry name" value="F-box-like_dom_sf"/>
</dbReference>
<proteinExistence type="predicted"/>
<evidence type="ECO:0000313" key="3">
    <source>
        <dbReference type="Proteomes" id="UP001497457"/>
    </source>
</evidence>
<dbReference type="EMBL" id="CAXIPR030000717">
    <property type="protein sequence ID" value="CAM0146837.1"/>
    <property type="molecule type" value="Genomic_DNA"/>
</dbReference>
<dbReference type="PANTHER" id="PTHR35828:SF25">
    <property type="entry name" value="OS08G0203800 PROTEIN"/>
    <property type="match status" value="1"/>
</dbReference>
<name>A0ABC9GW20_9POAL</name>
<reference evidence="2 3" key="1">
    <citation type="submission" date="2024-10" db="EMBL/GenBank/DDBJ databases">
        <authorList>
            <person name="Ryan C."/>
        </authorList>
    </citation>
    <scope>NUCLEOTIDE SEQUENCE [LARGE SCALE GENOMIC DNA]</scope>
</reference>
<dbReference type="InterPro" id="IPR001810">
    <property type="entry name" value="F-box_dom"/>
</dbReference>
<dbReference type="SMART" id="SM00256">
    <property type="entry name" value="FBOX"/>
    <property type="match status" value="1"/>
</dbReference>
<evidence type="ECO:0000313" key="2">
    <source>
        <dbReference type="EMBL" id="CAM0146837.1"/>
    </source>
</evidence>
<dbReference type="PANTHER" id="PTHR35828">
    <property type="entry name" value="OS08G0203800 PROTEIN-RELATED"/>
    <property type="match status" value="1"/>
</dbReference>